<feature type="region of interest" description="Disordered" evidence="1">
    <location>
        <begin position="1"/>
        <end position="51"/>
    </location>
</feature>
<evidence type="ECO:0000313" key="3">
    <source>
        <dbReference type="Proteomes" id="UP001177003"/>
    </source>
</evidence>
<keyword evidence="3" id="KW-1185">Reference proteome</keyword>
<accession>A0AA35V4S4</accession>
<feature type="region of interest" description="Disordered" evidence="1">
    <location>
        <begin position="85"/>
        <end position="134"/>
    </location>
</feature>
<dbReference type="AlphaFoldDB" id="A0AA35V4S4"/>
<proteinExistence type="predicted"/>
<protein>
    <submittedName>
        <fullName evidence="2">Uncharacterized protein</fullName>
    </submittedName>
</protein>
<reference evidence="2" key="1">
    <citation type="submission" date="2023-04" db="EMBL/GenBank/DDBJ databases">
        <authorList>
            <person name="Vijverberg K."/>
            <person name="Xiong W."/>
            <person name="Schranz E."/>
        </authorList>
    </citation>
    <scope>NUCLEOTIDE SEQUENCE</scope>
</reference>
<name>A0AA35V4S4_LACSI</name>
<gene>
    <name evidence="2" type="ORF">LSALG_LOCUS2803</name>
</gene>
<sequence>MKSKHSKKTTAGSFEKQVKESKSTKSPKKLPITKSEPIKPEVSIADTPSTQKEIIHSKTGILFREIPAPASPSSKKRRATDMANHILKKKKKSKMIISSESTANENETIPETPEANIHKESSYPAPTDVIPPEDSVSKLVSDELLTFL</sequence>
<dbReference type="EMBL" id="OX465086">
    <property type="protein sequence ID" value="CAI9262043.1"/>
    <property type="molecule type" value="Genomic_DNA"/>
</dbReference>
<organism evidence="2 3">
    <name type="scientific">Lactuca saligna</name>
    <name type="common">Willowleaf lettuce</name>
    <dbReference type="NCBI Taxonomy" id="75948"/>
    <lineage>
        <taxon>Eukaryota</taxon>
        <taxon>Viridiplantae</taxon>
        <taxon>Streptophyta</taxon>
        <taxon>Embryophyta</taxon>
        <taxon>Tracheophyta</taxon>
        <taxon>Spermatophyta</taxon>
        <taxon>Magnoliopsida</taxon>
        <taxon>eudicotyledons</taxon>
        <taxon>Gunneridae</taxon>
        <taxon>Pentapetalae</taxon>
        <taxon>asterids</taxon>
        <taxon>campanulids</taxon>
        <taxon>Asterales</taxon>
        <taxon>Asteraceae</taxon>
        <taxon>Cichorioideae</taxon>
        <taxon>Cichorieae</taxon>
        <taxon>Lactucinae</taxon>
        <taxon>Lactuca</taxon>
    </lineage>
</organism>
<dbReference type="Proteomes" id="UP001177003">
    <property type="component" value="Chromosome 0"/>
</dbReference>
<evidence type="ECO:0000313" key="2">
    <source>
        <dbReference type="EMBL" id="CAI9262043.1"/>
    </source>
</evidence>
<feature type="compositionally biased region" description="Polar residues" evidence="1">
    <location>
        <begin position="100"/>
        <end position="109"/>
    </location>
</feature>
<evidence type="ECO:0000256" key="1">
    <source>
        <dbReference type="SAM" id="MobiDB-lite"/>
    </source>
</evidence>